<dbReference type="EMBL" id="UYRT01087149">
    <property type="protein sequence ID" value="VDN32223.1"/>
    <property type="molecule type" value="Genomic_DNA"/>
</dbReference>
<evidence type="ECO:0000256" key="1">
    <source>
        <dbReference type="SAM" id="Phobius"/>
    </source>
</evidence>
<accession>A0A183ECH5</accession>
<keyword evidence="3" id="KW-1185">Reference proteome</keyword>
<evidence type="ECO:0000313" key="3">
    <source>
        <dbReference type="Proteomes" id="UP000271098"/>
    </source>
</evidence>
<reference evidence="4" key="1">
    <citation type="submission" date="2016-06" db="UniProtKB">
        <authorList>
            <consortium name="WormBaseParasite"/>
        </authorList>
    </citation>
    <scope>IDENTIFICATION</scope>
</reference>
<evidence type="ECO:0000313" key="2">
    <source>
        <dbReference type="EMBL" id="VDN32223.1"/>
    </source>
</evidence>
<proteinExistence type="predicted"/>
<name>A0A183ECH5_9BILA</name>
<dbReference type="WBParaSite" id="GPUH_0001869101-mRNA-1">
    <property type="protein sequence ID" value="GPUH_0001869101-mRNA-1"/>
    <property type="gene ID" value="GPUH_0001869101"/>
</dbReference>
<protein>
    <submittedName>
        <fullName evidence="4">E3 CR1-alpha</fullName>
    </submittedName>
</protein>
<dbReference type="Proteomes" id="UP000271098">
    <property type="component" value="Unassembled WGS sequence"/>
</dbReference>
<sequence length="67" mass="7519">MVPLGDLFGGQSAAISSFPGWLVALLMLLIIGALLLLLVMFCIRRNLFCFRKVKPSHPYDDKRKKAK</sequence>
<organism evidence="4">
    <name type="scientific">Gongylonema pulchrum</name>
    <dbReference type="NCBI Taxonomy" id="637853"/>
    <lineage>
        <taxon>Eukaryota</taxon>
        <taxon>Metazoa</taxon>
        <taxon>Ecdysozoa</taxon>
        <taxon>Nematoda</taxon>
        <taxon>Chromadorea</taxon>
        <taxon>Rhabditida</taxon>
        <taxon>Spirurina</taxon>
        <taxon>Spiruromorpha</taxon>
        <taxon>Spiruroidea</taxon>
        <taxon>Gongylonematidae</taxon>
        <taxon>Gongylonema</taxon>
    </lineage>
</organism>
<evidence type="ECO:0000313" key="4">
    <source>
        <dbReference type="WBParaSite" id="GPUH_0001869101-mRNA-1"/>
    </source>
</evidence>
<dbReference type="AlphaFoldDB" id="A0A183ECH5"/>
<keyword evidence="1" id="KW-1133">Transmembrane helix</keyword>
<keyword evidence="1" id="KW-0472">Membrane</keyword>
<keyword evidence="1" id="KW-0812">Transmembrane</keyword>
<gene>
    <name evidence="2" type="ORF">GPUH_LOCUS18666</name>
</gene>
<feature type="transmembrane region" description="Helical" evidence="1">
    <location>
        <begin position="20"/>
        <end position="43"/>
    </location>
</feature>
<reference evidence="2 3" key="2">
    <citation type="submission" date="2018-11" db="EMBL/GenBank/DDBJ databases">
        <authorList>
            <consortium name="Pathogen Informatics"/>
        </authorList>
    </citation>
    <scope>NUCLEOTIDE SEQUENCE [LARGE SCALE GENOMIC DNA]</scope>
</reference>